<reference evidence="1 2" key="1">
    <citation type="submission" date="2015-09" db="EMBL/GenBank/DDBJ databases">
        <title>Draft genome sequence of Kouleothrix aurantiaca JCM 19913.</title>
        <authorList>
            <person name="Hemp J."/>
        </authorList>
    </citation>
    <scope>NUCLEOTIDE SEQUENCE [LARGE SCALE GENOMIC DNA]</scope>
    <source>
        <strain evidence="1 2">COM-B</strain>
    </source>
</reference>
<dbReference type="Proteomes" id="UP000050509">
    <property type="component" value="Unassembled WGS sequence"/>
</dbReference>
<dbReference type="AlphaFoldDB" id="A0A0P9FC12"/>
<dbReference type="Pfam" id="PF03745">
    <property type="entry name" value="DUF309"/>
    <property type="match status" value="1"/>
</dbReference>
<comment type="caution">
    <text evidence="1">The sequence shown here is derived from an EMBL/GenBank/DDBJ whole genome shotgun (WGS) entry which is preliminary data.</text>
</comment>
<dbReference type="SUPFAM" id="SSF140663">
    <property type="entry name" value="TTHA0068-like"/>
    <property type="match status" value="1"/>
</dbReference>
<evidence type="ECO:0000313" key="1">
    <source>
        <dbReference type="EMBL" id="KPV54249.1"/>
    </source>
</evidence>
<keyword evidence="2" id="KW-1185">Reference proteome</keyword>
<sequence>MAPSSIPAEAQFAQAVAHFNAEEYRDALLAFEQCWFAERSDFLRGLIQLANALNQLRLGLITGPRRTLASAEALLAPYAPAHGGLDVAALCAYIAAVRARIPADIESGQGRADWAAMPRLTLQLGEPAV</sequence>
<dbReference type="EMBL" id="LJCR01000087">
    <property type="protein sequence ID" value="KPV54249.1"/>
    <property type="molecule type" value="Genomic_DNA"/>
</dbReference>
<name>A0A0P9FC12_9CHLR</name>
<dbReference type="InterPro" id="IPR005500">
    <property type="entry name" value="DUF309"/>
</dbReference>
<proteinExistence type="predicted"/>
<protein>
    <recommendedName>
        <fullName evidence="3">DUF309 domain-containing protein</fullName>
    </recommendedName>
</protein>
<gene>
    <name evidence="1" type="ORF">SE17_04920</name>
</gene>
<dbReference type="InterPro" id="IPR023203">
    <property type="entry name" value="TTHA0068_sf"/>
</dbReference>
<organism evidence="1 2">
    <name type="scientific">Kouleothrix aurantiaca</name>
    <dbReference type="NCBI Taxonomy" id="186479"/>
    <lineage>
        <taxon>Bacteria</taxon>
        <taxon>Bacillati</taxon>
        <taxon>Chloroflexota</taxon>
        <taxon>Chloroflexia</taxon>
        <taxon>Chloroflexales</taxon>
        <taxon>Roseiflexineae</taxon>
        <taxon>Roseiflexaceae</taxon>
        <taxon>Kouleothrix</taxon>
    </lineage>
</organism>
<evidence type="ECO:0008006" key="3">
    <source>
        <dbReference type="Google" id="ProtNLM"/>
    </source>
</evidence>
<evidence type="ECO:0000313" key="2">
    <source>
        <dbReference type="Proteomes" id="UP000050509"/>
    </source>
</evidence>
<accession>A0A0P9FC12</accession>
<dbReference type="Gene3D" id="1.10.3450.10">
    <property type="entry name" value="TTHA0068-like"/>
    <property type="match status" value="1"/>
</dbReference>